<protein>
    <submittedName>
        <fullName evidence="1">Uncharacterized protein</fullName>
    </submittedName>
</protein>
<dbReference type="AlphaFoldDB" id="A0A5D0TUD3"/>
<evidence type="ECO:0000313" key="2">
    <source>
        <dbReference type="Proteomes" id="UP000322634"/>
    </source>
</evidence>
<evidence type="ECO:0000313" key="1">
    <source>
        <dbReference type="EMBL" id="TYC09798.1"/>
    </source>
</evidence>
<dbReference type="OrthoDB" id="3479543at2"/>
<organism evidence="1 2">
    <name type="scientific">Actinomadura syzygii</name>
    <dbReference type="NCBI Taxonomy" id="1427538"/>
    <lineage>
        <taxon>Bacteria</taxon>
        <taxon>Bacillati</taxon>
        <taxon>Actinomycetota</taxon>
        <taxon>Actinomycetes</taxon>
        <taxon>Streptosporangiales</taxon>
        <taxon>Thermomonosporaceae</taxon>
        <taxon>Actinomadura</taxon>
    </lineage>
</organism>
<proteinExistence type="predicted"/>
<name>A0A5D0TUD3_9ACTN</name>
<comment type="caution">
    <text evidence="1">The sequence shown here is derived from an EMBL/GenBank/DDBJ whole genome shotgun (WGS) entry which is preliminary data.</text>
</comment>
<dbReference type="RefSeq" id="WP_148353848.1">
    <property type="nucleotide sequence ID" value="NZ_JBHSBF010000018.1"/>
</dbReference>
<accession>A0A5D0TUD3</accession>
<gene>
    <name evidence="1" type="ORF">FXF65_32250</name>
</gene>
<keyword evidence="2" id="KW-1185">Reference proteome</keyword>
<sequence length="209" mass="22970">MSDFDDLVSAERRRIDAQAAAHAAHESARRHGELPEWQQVVARVQDLLSAAARHLRDAGVPPVPVLEARKPNQRLELWGLVLAGRVVIVGRRWPLGPFALDADARAYPMARLQPLLPAYPLSENPPKNKKLRKARLRTGLAADQQVMWANNSPYVLDPAVGVETGRIACFGKGQDGTPLLLSDDPAQGQPLEPYLAKSVAQHIAQNSRR</sequence>
<dbReference type="Proteomes" id="UP000322634">
    <property type="component" value="Unassembled WGS sequence"/>
</dbReference>
<reference evidence="1 2" key="1">
    <citation type="submission" date="2019-08" db="EMBL/GenBank/DDBJ databases">
        <title>Actinomadura sp. nov. CYP1-5 isolated from mountain soil.</title>
        <authorList>
            <person name="Songsumanus A."/>
            <person name="Kuncharoen N."/>
            <person name="Kudo T."/>
            <person name="Yuki M."/>
            <person name="Igarashi Y."/>
            <person name="Tanasupawat S."/>
        </authorList>
    </citation>
    <scope>NUCLEOTIDE SEQUENCE [LARGE SCALE GENOMIC DNA]</scope>
    <source>
        <strain evidence="1 2">GKU157</strain>
    </source>
</reference>
<dbReference type="EMBL" id="VSFF01000013">
    <property type="protein sequence ID" value="TYC09798.1"/>
    <property type="molecule type" value="Genomic_DNA"/>
</dbReference>